<proteinExistence type="predicted"/>
<keyword evidence="1" id="KW-1185">Reference proteome</keyword>
<evidence type="ECO:0000313" key="1">
    <source>
        <dbReference type="Proteomes" id="UP000887564"/>
    </source>
</evidence>
<dbReference type="WBParaSite" id="PEQ_0000924101-mRNA-1">
    <property type="protein sequence ID" value="PEQ_0000924101-mRNA-1"/>
    <property type="gene ID" value="PEQ_0000924101"/>
</dbReference>
<evidence type="ECO:0000313" key="2">
    <source>
        <dbReference type="WBParaSite" id="PEQ_0000924101-mRNA-1"/>
    </source>
</evidence>
<sequence>MATHTSPIRAGVHKGRIYSQVFHVRFRSNSYSTLLRLM</sequence>
<reference evidence="2" key="1">
    <citation type="submission" date="2022-11" db="UniProtKB">
        <authorList>
            <consortium name="WormBaseParasite"/>
        </authorList>
    </citation>
    <scope>IDENTIFICATION</scope>
</reference>
<name>A0A914S4R1_PAREQ</name>
<dbReference type="AlphaFoldDB" id="A0A914S4R1"/>
<dbReference type="Proteomes" id="UP000887564">
    <property type="component" value="Unplaced"/>
</dbReference>
<organism evidence="1 2">
    <name type="scientific">Parascaris equorum</name>
    <name type="common">Equine roundworm</name>
    <dbReference type="NCBI Taxonomy" id="6256"/>
    <lineage>
        <taxon>Eukaryota</taxon>
        <taxon>Metazoa</taxon>
        <taxon>Ecdysozoa</taxon>
        <taxon>Nematoda</taxon>
        <taxon>Chromadorea</taxon>
        <taxon>Rhabditida</taxon>
        <taxon>Spirurina</taxon>
        <taxon>Ascaridomorpha</taxon>
        <taxon>Ascaridoidea</taxon>
        <taxon>Ascarididae</taxon>
        <taxon>Parascaris</taxon>
    </lineage>
</organism>
<protein>
    <submittedName>
        <fullName evidence="2">Uncharacterized protein</fullName>
    </submittedName>
</protein>
<accession>A0A914S4R1</accession>